<feature type="domain" description="PhoU" evidence="3">
    <location>
        <begin position="18"/>
        <end position="103"/>
    </location>
</feature>
<comment type="caution">
    <text evidence="4">The sequence shown here is derived from an EMBL/GenBank/DDBJ whole genome shotgun (WGS) entry which is preliminary data.</text>
</comment>
<comment type="function">
    <text evidence="2">Plays a role in the regulation of phosphate uptake.</text>
</comment>
<name>A0ABN0TVB4_9ACTN</name>
<proteinExistence type="inferred from homology"/>
<dbReference type="InterPro" id="IPR038078">
    <property type="entry name" value="PhoU-like_sf"/>
</dbReference>
<organism evidence="4 5">
    <name type="scientific">Cryptosporangium japonicum</name>
    <dbReference type="NCBI Taxonomy" id="80872"/>
    <lineage>
        <taxon>Bacteria</taxon>
        <taxon>Bacillati</taxon>
        <taxon>Actinomycetota</taxon>
        <taxon>Actinomycetes</taxon>
        <taxon>Cryptosporangiales</taxon>
        <taxon>Cryptosporangiaceae</taxon>
        <taxon>Cryptosporangium</taxon>
    </lineage>
</organism>
<dbReference type="EMBL" id="BAAAGX010000006">
    <property type="protein sequence ID" value="GAA0231118.1"/>
    <property type="molecule type" value="Genomic_DNA"/>
</dbReference>
<comment type="subcellular location">
    <subcellularLocation>
        <location evidence="2">Cytoplasm</location>
    </subcellularLocation>
</comment>
<keyword evidence="5" id="KW-1185">Reference proteome</keyword>
<dbReference type="Gene3D" id="1.20.58.220">
    <property type="entry name" value="Phosphate transport system protein phou homolog 2, domain 2"/>
    <property type="match status" value="1"/>
</dbReference>
<keyword evidence="2" id="KW-0963">Cytoplasm</keyword>
<dbReference type="PIRSF" id="PIRSF003107">
    <property type="entry name" value="PhoU"/>
    <property type="match status" value="1"/>
</dbReference>
<evidence type="ECO:0000313" key="5">
    <source>
        <dbReference type="Proteomes" id="UP001500967"/>
    </source>
</evidence>
<gene>
    <name evidence="4" type="primary">phoU_2</name>
    <name evidence="4" type="ORF">GCM10009539_15680</name>
</gene>
<accession>A0ABN0TVB4</accession>
<comment type="subunit">
    <text evidence="2">Homodimer.</text>
</comment>
<comment type="similarity">
    <text evidence="2">Belongs to the PhoU family.</text>
</comment>
<evidence type="ECO:0000313" key="4">
    <source>
        <dbReference type="EMBL" id="GAA0231118.1"/>
    </source>
</evidence>
<evidence type="ECO:0000256" key="2">
    <source>
        <dbReference type="PIRNR" id="PIRNR003107"/>
    </source>
</evidence>
<dbReference type="SUPFAM" id="SSF109755">
    <property type="entry name" value="PhoU-like"/>
    <property type="match status" value="1"/>
</dbReference>
<feature type="domain" description="PhoU" evidence="3">
    <location>
        <begin position="121"/>
        <end position="201"/>
    </location>
</feature>
<keyword evidence="2" id="KW-0813">Transport</keyword>
<keyword evidence="1 2" id="KW-0592">Phosphate transport</keyword>
<dbReference type="Proteomes" id="UP001500967">
    <property type="component" value="Unassembled WGS sequence"/>
</dbReference>
<dbReference type="RefSeq" id="WP_344648040.1">
    <property type="nucleotide sequence ID" value="NZ_BAAAGX010000006.1"/>
</dbReference>
<reference evidence="4 5" key="1">
    <citation type="journal article" date="2019" name="Int. J. Syst. Evol. Microbiol.">
        <title>The Global Catalogue of Microorganisms (GCM) 10K type strain sequencing project: providing services to taxonomists for standard genome sequencing and annotation.</title>
        <authorList>
            <consortium name="The Broad Institute Genomics Platform"/>
            <consortium name="The Broad Institute Genome Sequencing Center for Infectious Disease"/>
            <person name="Wu L."/>
            <person name="Ma J."/>
        </authorList>
    </citation>
    <scope>NUCLEOTIDE SEQUENCE [LARGE SCALE GENOMIC DNA]</scope>
    <source>
        <strain evidence="4 5">JCM 10425</strain>
    </source>
</reference>
<dbReference type="NCBIfam" id="TIGR02135">
    <property type="entry name" value="phoU_full"/>
    <property type="match status" value="1"/>
</dbReference>
<dbReference type="InterPro" id="IPR028366">
    <property type="entry name" value="PhoU"/>
</dbReference>
<dbReference type="PANTHER" id="PTHR42930:SF3">
    <property type="entry name" value="PHOSPHATE-SPECIFIC TRANSPORT SYSTEM ACCESSORY PROTEIN PHOU"/>
    <property type="match status" value="1"/>
</dbReference>
<sequence>MREGFHGQLTAIRGALGDMTDTAATAMERATVALLGADLTVAEGVSGLATQLDAARRVVEDQTYEVLALQQPVASDLRTMVMAIKVGGDIHRMGTLAQHVAKVAVRRHPGFAVPDELFPLIRKMGDVAVRMAQSAGAVLHSTDAADAGRLSIDDDAMDGLRRALFRTLLDNWSYGVESAIDMALLGRYYERFADHAVAIADGVVYLVTGEMPREPDEKLS</sequence>
<dbReference type="PANTHER" id="PTHR42930">
    <property type="entry name" value="PHOSPHATE-SPECIFIC TRANSPORT SYSTEM ACCESSORY PROTEIN PHOU"/>
    <property type="match status" value="1"/>
</dbReference>
<dbReference type="Pfam" id="PF01895">
    <property type="entry name" value="PhoU"/>
    <property type="match status" value="2"/>
</dbReference>
<evidence type="ECO:0000256" key="1">
    <source>
        <dbReference type="ARBA" id="ARBA00022592"/>
    </source>
</evidence>
<evidence type="ECO:0000259" key="3">
    <source>
        <dbReference type="Pfam" id="PF01895"/>
    </source>
</evidence>
<protein>
    <recommendedName>
        <fullName evidence="2">Phosphate-specific transport system accessory protein PhoU</fullName>
    </recommendedName>
</protein>
<dbReference type="InterPro" id="IPR026022">
    <property type="entry name" value="PhoU_dom"/>
</dbReference>